<organism evidence="6 7">
    <name type="scientific">Ruegeria pomeroyi</name>
    <dbReference type="NCBI Taxonomy" id="89184"/>
    <lineage>
        <taxon>Bacteria</taxon>
        <taxon>Pseudomonadati</taxon>
        <taxon>Pseudomonadota</taxon>
        <taxon>Alphaproteobacteria</taxon>
        <taxon>Rhodobacterales</taxon>
        <taxon>Roseobacteraceae</taxon>
        <taxon>Ruegeria</taxon>
    </lineage>
</organism>
<dbReference type="InterPro" id="IPR003439">
    <property type="entry name" value="ABC_transporter-like_ATP-bd"/>
</dbReference>
<dbReference type="GO" id="GO:0016887">
    <property type="term" value="F:ATP hydrolysis activity"/>
    <property type="evidence" value="ECO:0007669"/>
    <property type="project" value="InterPro"/>
</dbReference>
<sequence length="220" mass="23793">MTLRLEHVSKTFVLKGARKVIADNITLEVPKGRSIALLGRNGAGKSSLLNMIAGAIQPDSGRIVTLGTVSWPVGFSGSFHRDLTGAQNAKFLARVYGVDTGELLAFVEDFAGLGAHFHQPVHTYSSGMRSRLGFACSMGIHFDIYLVDEVTAVGDAAFKRKSEALFMNRLNSSGALFVSHSMASVRRVCDAGAVLENGRLTYYDDLDEAISVHDRNMRIG</sequence>
<dbReference type="InterPro" id="IPR027417">
    <property type="entry name" value="P-loop_NTPase"/>
</dbReference>
<dbReference type="SMART" id="SM00382">
    <property type="entry name" value="AAA"/>
    <property type="match status" value="1"/>
</dbReference>
<comment type="similarity">
    <text evidence="1">Belongs to the ABC transporter superfamily.</text>
</comment>
<dbReference type="InterPro" id="IPR015860">
    <property type="entry name" value="ABC_transpr_TagH-like"/>
</dbReference>
<keyword evidence="4 6" id="KW-0067">ATP-binding</keyword>
<evidence type="ECO:0000256" key="3">
    <source>
        <dbReference type="ARBA" id="ARBA00022741"/>
    </source>
</evidence>
<dbReference type="Pfam" id="PF00005">
    <property type="entry name" value="ABC_tran"/>
    <property type="match status" value="1"/>
</dbReference>
<proteinExistence type="inferred from homology"/>
<dbReference type="InterPro" id="IPR050683">
    <property type="entry name" value="Bact_Polysacc_Export_ATP-bd"/>
</dbReference>
<keyword evidence="2" id="KW-0813">Transport</keyword>
<name>A0A9Q3WST9_9RHOB</name>
<dbReference type="Proteomes" id="UP000813672">
    <property type="component" value="Unassembled WGS sequence"/>
</dbReference>
<evidence type="ECO:0000256" key="2">
    <source>
        <dbReference type="ARBA" id="ARBA00022448"/>
    </source>
</evidence>
<dbReference type="PANTHER" id="PTHR46743">
    <property type="entry name" value="TEICHOIC ACIDS EXPORT ATP-BINDING PROTEIN TAGH"/>
    <property type="match status" value="1"/>
</dbReference>
<reference evidence="6" key="1">
    <citation type="journal article" date="2021" name="Environ. Microbiol.">
        <title>Cryptic niche differentiation of novel sediment ecotypes of Rugeria pomeroyi correlates with nitrate respiration.</title>
        <authorList>
            <person name="Lin X."/>
            <person name="McNichol J."/>
            <person name="Chu X."/>
            <person name="Qian Y."/>
            <person name="Luo H."/>
        </authorList>
    </citation>
    <scope>NUCLEOTIDE SEQUENCE</scope>
    <source>
        <strain evidence="6">SZCCDBB064</strain>
    </source>
</reference>
<dbReference type="InterPro" id="IPR017871">
    <property type="entry name" value="ABC_transporter-like_CS"/>
</dbReference>
<evidence type="ECO:0000256" key="1">
    <source>
        <dbReference type="ARBA" id="ARBA00005417"/>
    </source>
</evidence>
<dbReference type="PANTHER" id="PTHR46743:SF2">
    <property type="entry name" value="TEICHOIC ACIDS EXPORT ATP-BINDING PROTEIN TAGH"/>
    <property type="match status" value="1"/>
</dbReference>
<protein>
    <submittedName>
        <fullName evidence="6">ABC transporter ATP-binding protein</fullName>
    </submittedName>
</protein>
<dbReference type="GO" id="GO:0005524">
    <property type="term" value="F:ATP binding"/>
    <property type="evidence" value="ECO:0007669"/>
    <property type="project" value="UniProtKB-KW"/>
</dbReference>
<dbReference type="EMBL" id="JAGQAF010000028">
    <property type="protein sequence ID" value="MCE8540232.1"/>
    <property type="molecule type" value="Genomic_DNA"/>
</dbReference>
<gene>
    <name evidence="6" type="ORF">KBY27_22435</name>
</gene>
<dbReference type="InterPro" id="IPR003593">
    <property type="entry name" value="AAA+_ATPase"/>
</dbReference>
<evidence type="ECO:0000259" key="5">
    <source>
        <dbReference type="PROSITE" id="PS50893"/>
    </source>
</evidence>
<comment type="caution">
    <text evidence="6">The sequence shown here is derived from an EMBL/GenBank/DDBJ whole genome shotgun (WGS) entry which is preliminary data.</text>
</comment>
<dbReference type="Gene3D" id="3.40.50.300">
    <property type="entry name" value="P-loop containing nucleotide triphosphate hydrolases"/>
    <property type="match status" value="1"/>
</dbReference>
<dbReference type="AlphaFoldDB" id="A0A9Q3WST9"/>
<dbReference type="SUPFAM" id="SSF52540">
    <property type="entry name" value="P-loop containing nucleoside triphosphate hydrolases"/>
    <property type="match status" value="1"/>
</dbReference>
<evidence type="ECO:0000256" key="4">
    <source>
        <dbReference type="ARBA" id="ARBA00022840"/>
    </source>
</evidence>
<keyword evidence="3" id="KW-0547">Nucleotide-binding</keyword>
<dbReference type="PROSITE" id="PS50893">
    <property type="entry name" value="ABC_TRANSPORTER_2"/>
    <property type="match status" value="1"/>
</dbReference>
<accession>A0A9Q3WST9</accession>
<dbReference type="GO" id="GO:0140359">
    <property type="term" value="F:ABC-type transporter activity"/>
    <property type="evidence" value="ECO:0007669"/>
    <property type="project" value="InterPro"/>
</dbReference>
<feature type="domain" description="ABC transporter" evidence="5">
    <location>
        <begin position="3"/>
        <end position="219"/>
    </location>
</feature>
<evidence type="ECO:0000313" key="6">
    <source>
        <dbReference type="EMBL" id="MCE8540232.1"/>
    </source>
</evidence>
<dbReference type="RefSeq" id="WP_234145962.1">
    <property type="nucleotide sequence ID" value="NZ_JAGQAF010000028.1"/>
</dbReference>
<evidence type="ECO:0000313" key="7">
    <source>
        <dbReference type="Proteomes" id="UP000813672"/>
    </source>
</evidence>
<dbReference type="GO" id="GO:0016020">
    <property type="term" value="C:membrane"/>
    <property type="evidence" value="ECO:0007669"/>
    <property type="project" value="InterPro"/>
</dbReference>
<dbReference type="CDD" id="cd03220">
    <property type="entry name" value="ABC_KpsT_Wzt"/>
    <property type="match status" value="1"/>
</dbReference>
<dbReference type="PROSITE" id="PS00211">
    <property type="entry name" value="ABC_TRANSPORTER_1"/>
    <property type="match status" value="1"/>
</dbReference>